<dbReference type="Gene3D" id="3.30.565.10">
    <property type="entry name" value="Histidine kinase-like ATPase, C-terminal domain"/>
    <property type="match status" value="1"/>
</dbReference>
<dbReference type="eggNOG" id="COG3829">
    <property type="taxonomic scope" value="Bacteria"/>
</dbReference>
<dbReference type="OrthoDB" id="9809348at2"/>
<feature type="domain" description="PAS" evidence="10">
    <location>
        <begin position="289"/>
        <end position="362"/>
    </location>
</feature>
<keyword evidence="4" id="KW-0808">Transferase</keyword>
<dbReference type="SMART" id="SM00448">
    <property type="entry name" value="REC"/>
    <property type="match status" value="1"/>
</dbReference>
<dbReference type="InterPro" id="IPR004358">
    <property type="entry name" value="Sig_transdc_His_kin-like_C"/>
</dbReference>
<dbReference type="SUPFAM" id="SSF55785">
    <property type="entry name" value="PYP-like sensor domain (PAS domain)"/>
    <property type="match status" value="4"/>
</dbReference>
<dbReference type="InterPro" id="IPR000700">
    <property type="entry name" value="PAS-assoc_C"/>
</dbReference>
<dbReference type="CDD" id="cd00130">
    <property type="entry name" value="PAS"/>
    <property type="match status" value="4"/>
</dbReference>
<dbReference type="PROSITE" id="PS50113">
    <property type="entry name" value="PAC"/>
    <property type="match status" value="3"/>
</dbReference>
<feature type="transmembrane region" description="Helical" evidence="7">
    <location>
        <begin position="66"/>
        <end position="85"/>
    </location>
</feature>
<dbReference type="Gene3D" id="3.40.50.2300">
    <property type="match status" value="1"/>
</dbReference>
<keyword evidence="7" id="KW-0812">Transmembrane</keyword>
<dbReference type="CDD" id="cd16922">
    <property type="entry name" value="HATPase_EvgS-ArcB-TorS-like"/>
    <property type="match status" value="1"/>
</dbReference>
<dbReference type="HOGENOM" id="CLU_000445_114_15_0"/>
<feature type="domain" description="PAS" evidence="10">
    <location>
        <begin position="436"/>
        <end position="465"/>
    </location>
</feature>
<feature type="transmembrane region" description="Helical" evidence="7">
    <location>
        <begin position="6"/>
        <end position="24"/>
    </location>
</feature>
<keyword evidence="5 12" id="KW-0418">Kinase</keyword>
<evidence type="ECO:0000256" key="3">
    <source>
        <dbReference type="ARBA" id="ARBA00022553"/>
    </source>
</evidence>
<evidence type="ECO:0000256" key="1">
    <source>
        <dbReference type="ARBA" id="ARBA00000085"/>
    </source>
</evidence>
<dbReference type="InterPro" id="IPR011006">
    <property type="entry name" value="CheY-like_superfamily"/>
</dbReference>
<dbReference type="InterPro" id="IPR036890">
    <property type="entry name" value="HATPase_C_sf"/>
</dbReference>
<gene>
    <name evidence="12" type="ordered locus">Caka_1155</name>
</gene>
<dbReference type="eggNOG" id="COG0784">
    <property type="taxonomic scope" value="Bacteria"/>
</dbReference>
<evidence type="ECO:0000259" key="8">
    <source>
        <dbReference type="PROSITE" id="PS50109"/>
    </source>
</evidence>
<dbReference type="SMART" id="SM00387">
    <property type="entry name" value="HATPase_c"/>
    <property type="match status" value="1"/>
</dbReference>
<dbReference type="eggNOG" id="COG2205">
    <property type="taxonomic scope" value="Bacteria"/>
</dbReference>
<reference evidence="12 13" key="1">
    <citation type="journal article" date="2010" name="Stand. Genomic Sci.">
        <title>Complete genome sequence of Coraliomargarita akajimensis type strain (04OKA010-24).</title>
        <authorList>
            <person name="Mavromatis K."/>
            <person name="Abt B."/>
            <person name="Brambilla E."/>
            <person name="Lapidus A."/>
            <person name="Copeland A."/>
            <person name="Deshpande S."/>
            <person name="Nolan M."/>
            <person name="Lucas S."/>
            <person name="Tice H."/>
            <person name="Cheng J.F."/>
            <person name="Han C."/>
            <person name="Detter J.C."/>
            <person name="Woyke T."/>
            <person name="Goodwin L."/>
            <person name="Pitluck S."/>
            <person name="Held B."/>
            <person name="Brettin T."/>
            <person name="Tapia R."/>
            <person name="Ivanova N."/>
            <person name="Mikhailova N."/>
            <person name="Pati A."/>
            <person name="Liolios K."/>
            <person name="Chen A."/>
            <person name="Palaniappan K."/>
            <person name="Land M."/>
            <person name="Hauser L."/>
            <person name="Chang Y.J."/>
            <person name="Jeffries C.D."/>
            <person name="Rohde M."/>
            <person name="Goker M."/>
            <person name="Bristow J."/>
            <person name="Eisen J.A."/>
            <person name="Markowitz V."/>
            <person name="Hugenholtz P."/>
            <person name="Klenk H.P."/>
            <person name="Kyrpides N.C."/>
        </authorList>
    </citation>
    <scope>NUCLEOTIDE SEQUENCE [LARGE SCALE GENOMIC DNA]</scope>
    <source>
        <strain evidence="13">DSM 45221 / IAM 15411 / JCM 23193 / KCTC 12865</strain>
    </source>
</reference>
<dbReference type="RefSeq" id="WP_013042898.1">
    <property type="nucleotide sequence ID" value="NC_014008.1"/>
</dbReference>
<dbReference type="Gene3D" id="1.10.287.130">
    <property type="match status" value="1"/>
</dbReference>
<feature type="domain" description="PAC" evidence="11">
    <location>
        <begin position="634"/>
        <end position="686"/>
    </location>
</feature>
<comment type="catalytic activity">
    <reaction evidence="1">
        <text>ATP + protein L-histidine = ADP + protein N-phospho-L-histidine.</text>
        <dbReference type="EC" id="2.7.13.3"/>
    </reaction>
</comment>
<evidence type="ECO:0000259" key="11">
    <source>
        <dbReference type="PROSITE" id="PS50113"/>
    </source>
</evidence>
<evidence type="ECO:0000313" key="12">
    <source>
        <dbReference type="EMBL" id="ADE54176.1"/>
    </source>
</evidence>
<dbReference type="Pfam" id="PF00072">
    <property type="entry name" value="Response_reg"/>
    <property type="match status" value="1"/>
</dbReference>
<evidence type="ECO:0000259" key="9">
    <source>
        <dbReference type="PROSITE" id="PS50110"/>
    </source>
</evidence>
<dbReference type="InterPro" id="IPR013767">
    <property type="entry name" value="PAS_fold"/>
</dbReference>
<dbReference type="SMART" id="SM00388">
    <property type="entry name" value="HisKA"/>
    <property type="match status" value="1"/>
</dbReference>
<dbReference type="CDD" id="cd00082">
    <property type="entry name" value="HisKA"/>
    <property type="match status" value="1"/>
</dbReference>
<evidence type="ECO:0000256" key="4">
    <source>
        <dbReference type="ARBA" id="ARBA00022679"/>
    </source>
</evidence>
<dbReference type="KEGG" id="caa:Caka_1155"/>
<dbReference type="GO" id="GO:0006355">
    <property type="term" value="P:regulation of DNA-templated transcription"/>
    <property type="evidence" value="ECO:0007669"/>
    <property type="project" value="InterPro"/>
</dbReference>
<feature type="domain" description="PAS" evidence="10">
    <location>
        <begin position="158"/>
        <end position="231"/>
    </location>
</feature>
<evidence type="ECO:0000313" key="13">
    <source>
        <dbReference type="Proteomes" id="UP000000925"/>
    </source>
</evidence>
<dbReference type="Pfam" id="PF00989">
    <property type="entry name" value="PAS"/>
    <property type="match status" value="1"/>
</dbReference>
<evidence type="ECO:0000256" key="6">
    <source>
        <dbReference type="PROSITE-ProRule" id="PRU00169"/>
    </source>
</evidence>
<feature type="modified residue" description="4-aspartylphosphate" evidence="6">
    <location>
        <position position="1000"/>
    </location>
</feature>
<feature type="domain" description="Response regulatory" evidence="9">
    <location>
        <begin position="951"/>
        <end position="1068"/>
    </location>
</feature>
<dbReference type="EC" id="2.7.13.3" evidence="2"/>
<dbReference type="SUPFAM" id="SSF55874">
    <property type="entry name" value="ATPase domain of HSP90 chaperone/DNA topoisomerase II/histidine kinase"/>
    <property type="match status" value="1"/>
</dbReference>
<dbReference type="InterPro" id="IPR005467">
    <property type="entry name" value="His_kinase_dom"/>
</dbReference>
<dbReference type="AlphaFoldDB" id="D5EIB0"/>
<dbReference type="Pfam" id="PF08447">
    <property type="entry name" value="PAS_3"/>
    <property type="match status" value="1"/>
</dbReference>
<dbReference type="PANTHER" id="PTHR43047">
    <property type="entry name" value="TWO-COMPONENT HISTIDINE PROTEIN KINASE"/>
    <property type="match status" value="1"/>
</dbReference>
<dbReference type="InterPro" id="IPR003594">
    <property type="entry name" value="HATPase_dom"/>
</dbReference>
<protein>
    <recommendedName>
        <fullName evidence="2">histidine kinase</fullName>
        <ecNumber evidence="2">2.7.13.3</ecNumber>
    </recommendedName>
</protein>
<keyword evidence="7" id="KW-0472">Membrane</keyword>
<dbReference type="InterPro" id="IPR035965">
    <property type="entry name" value="PAS-like_dom_sf"/>
</dbReference>
<dbReference type="SUPFAM" id="SSF52172">
    <property type="entry name" value="CheY-like"/>
    <property type="match status" value="1"/>
</dbReference>
<dbReference type="PRINTS" id="PR00344">
    <property type="entry name" value="BCTRLSENSOR"/>
</dbReference>
<feature type="domain" description="PAC" evidence="11">
    <location>
        <begin position="506"/>
        <end position="558"/>
    </location>
</feature>
<evidence type="ECO:0000256" key="5">
    <source>
        <dbReference type="ARBA" id="ARBA00022777"/>
    </source>
</evidence>
<evidence type="ECO:0000256" key="7">
    <source>
        <dbReference type="SAM" id="Phobius"/>
    </source>
</evidence>
<keyword evidence="13" id="KW-1185">Reference proteome</keyword>
<evidence type="ECO:0000256" key="2">
    <source>
        <dbReference type="ARBA" id="ARBA00012438"/>
    </source>
</evidence>
<keyword evidence="3 6" id="KW-0597">Phosphoprotein</keyword>
<dbReference type="GO" id="GO:0000155">
    <property type="term" value="F:phosphorelay sensor kinase activity"/>
    <property type="evidence" value="ECO:0007669"/>
    <property type="project" value="InterPro"/>
</dbReference>
<dbReference type="CDD" id="cd17546">
    <property type="entry name" value="REC_hyHK_CKI1_RcsC-like"/>
    <property type="match status" value="1"/>
</dbReference>
<dbReference type="InterPro" id="IPR003661">
    <property type="entry name" value="HisK_dim/P_dom"/>
</dbReference>
<name>D5EIB0_CORAD</name>
<dbReference type="InterPro" id="IPR013655">
    <property type="entry name" value="PAS_fold_3"/>
</dbReference>
<dbReference type="PROSITE" id="PS50110">
    <property type="entry name" value="RESPONSE_REGULATORY"/>
    <property type="match status" value="1"/>
</dbReference>
<dbReference type="FunFam" id="3.30.565.10:FF:000010">
    <property type="entry name" value="Sensor histidine kinase RcsC"/>
    <property type="match status" value="1"/>
</dbReference>
<dbReference type="InterPro" id="IPR000014">
    <property type="entry name" value="PAS"/>
</dbReference>
<dbReference type="Gene3D" id="3.30.450.20">
    <property type="entry name" value="PAS domain"/>
    <property type="match status" value="4"/>
</dbReference>
<dbReference type="SMART" id="SM00086">
    <property type="entry name" value="PAC"/>
    <property type="match status" value="4"/>
</dbReference>
<feature type="domain" description="PAC" evidence="11">
    <location>
        <begin position="366"/>
        <end position="419"/>
    </location>
</feature>
<dbReference type="InterPro" id="IPR001610">
    <property type="entry name" value="PAC"/>
</dbReference>
<dbReference type="InterPro" id="IPR013656">
    <property type="entry name" value="PAS_4"/>
</dbReference>
<dbReference type="eggNOG" id="COG2202">
    <property type="taxonomic scope" value="Bacteria"/>
</dbReference>
<accession>D5EIB0</accession>
<dbReference type="Pfam" id="PF02518">
    <property type="entry name" value="HATPase_c"/>
    <property type="match status" value="1"/>
</dbReference>
<dbReference type="Pfam" id="PF08448">
    <property type="entry name" value="PAS_4"/>
    <property type="match status" value="2"/>
</dbReference>
<dbReference type="PANTHER" id="PTHR43047:SF64">
    <property type="entry name" value="HISTIDINE KINASE CONTAINING CHEY-HOMOLOGOUS RECEIVER DOMAIN AND PAS DOMAIN-RELATED"/>
    <property type="match status" value="1"/>
</dbReference>
<dbReference type="InterPro" id="IPR036097">
    <property type="entry name" value="HisK_dim/P_sf"/>
</dbReference>
<dbReference type="STRING" id="583355.Caka_1155"/>
<sequence>MNRIGLRLLLILATVALVAIYTYTHFNYQYQLSELEEQIADYPTDQLQYARQLGTEQLTAARNRQALELSLLAVVLLSATIYISYRSILRPLKSLEREMREVADYASKELSPDDWDELQAAPGSIRATRTFPELNTISESYQSMLRALIERQTENRLQDEHLRVTFDAIGDAILITDAEGVVIRMNPVAVELTGWPASNAVYRPAAAVFKTLQTENRQLAENPIDQVLKTGNAIEAKTPSILIARNGTERQITTSAFALRDNYGQLQGAVLVFRDLQREFAMRDALVVERTRLQNVLEGTDAGTWDWKVQTGELNVNERWASMFGYTAKELQPLSVETWIKHLHPDDLKQAQLALDAHFERKLLDYNVEFRMLHKQGHWVWVNSRGKVLEWSDDGKPLHMSGTHIDVTQRKSTETALIEANSLLQGIYDAANLVSIISTDCDGIITGFNAGAERMLGYRSSEMIGVHSPLKIHLEEEIRSVADELQLADNIPLFNVFKASVDMEKNERNWTYVCKDGSHRQVTLAVTMIRNDAGEITGYLGVAMDITAHLEATRKLSESQYILSKVLNSIPVRVFWKDTNSVYQGSNRLFANDANLSSPERLIGLTDYDFGWDEQAELYREDDQKVMKSGRAKLNYEEPQRRSDGELTWLKTSKVPLKDKHGKVIGVLGCYEDITLRKQAEADLIQAKDEAEAASRAKDEFLAVMSHEMRTPLNPILGFSAMLRESLPNEPEAGYLDTIVSAANRQLRLIDDILDYMRINNSSITASPEPFRLADLCETAVHDASSLTDNLALDFHNELPDSQDFTVVTDLIMLRRILDNLLGNACKYTNEGSVDLYLRLAEYDSRISTFEIEVRDTGIGITEEMQRNLFEAFSQADSSYSRKHEGLGLGLAICKRLLDILGGEISVESIRGKGSSFTLSIPLQIKEDTETPESPQDSASKVGTAISDQCRVLIADDKPDNQLIAKALIEKLGGTVVLANNGAEAIHCCSEESFDVILMDLAMPVMNGLEAAEKIRDSHTPNQDTPIIAVTADVTQRVRESCELCGINRYLSKPLRSKQLYDTIESCLAKS</sequence>
<dbReference type="PROSITE" id="PS50112">
    <property type="entry name" value="PAS"/>
    <property type="match status" value="3"/>
</dbReference>
<dbReference type="SMART" id="SM00091">
    <property type="entry name" value="PAS"/>
    <property type="match status" value="3"/>
</dbReference>
<evidence type="ECO:0000259" key="10">
    <source>
        <dbReference type="PROSITE" id="PS50112"/>
    </source>
</evidence>
<dbReference type="Proteomes" id="UP000000925">
    <property type="component" value="Chromosome"/>
</dbReference>
<dbReference type="SUPFAM" id="SSF47384">
    <property type="entry name" value="Homodimeric domain of signal transducing histidine kinase"/>
    <property type="match status" value="1"/>
</dbReference>
<organism evidence="12 13">
    <name type="scientific">Coraliomargarita akajimensis (strain DSM 45221 / IAM 15411 / JCM 23193 / KCTC 12865 / 04OKA010-24)</name>
    <dbReference type="NCBI Taxonomy" id="583355"/>
    <lineage>
        <taxon>Bacteria</taxon>
        <taxon>Pseudomonadati</taxon>
        <taxon>Verrucomicrobiota</taxon>
        <taxon>Opitutia</taxon>
        <taxon>Puniceicoccales</taxon>
        <taxon>Coraliomargaritaceae</taxon>
        <taxon>Coraliomargarita</taxon>
    </lineage>
</organism>
<dbReference type="EMBL" id="CP001998">
    <property type="protein sequence ID" value="ADE54176.1"/>
    <property type="molecule type" value="Genomic_DNA"/>
</dbReference>
<dbReference type="InterPro" id="IPR001789">
    <property type="entry name" value="Sig_transdc_resp-reg_receiver"/>
</dbReference>
<proteinExistence type="predicted"/>
<dbReference type="Pfam" id="PF00512">
    <property type="entry name" value="HisKA"/>
    <property type="match status" value="1"/>
</dbReference>
<dbReference type="NCBIfam" id="TIGR00229">
    <property type="entry name" value="sensory_box"/>
    <property type="match status" value="4"/>
</dbReference>
<feature type="domain" description="Histidine kinase" evidence="8">
    <location>
        <begin position="704"/>
        <end position="925"/>
    </location>
</feature>
<dbReference type="PROSITE" id="PS50109">
    <property type="entry name" value="HIS_KIN"/>
    <property type="match status" value="1"/>
</dbReference>
<keyword evidence="7" id="KW-1133">Transmembrane helix</keyword>